<accession>A0A1L7NQC6</accession>
<dbReference type="AlphaFoldDB" id="A0A1L7NQC6"/>
<organism evidence="2">
    <name type="scientific">Streptomyces sp. SoC090715LN-17</name>
    <dbReference type="NCBI Taxonomy" id="1898652"/>
    <lineage>
        <taxon>Bacteria</taxon>
        <taxon>Bacillati</taxon>
        <taxon>Actinomycetota</taxon>
        <taxon>Actinomycetes</taxon>
        <taxon>Kitasatosporales</taxon>
        <taxon>Streptomycetaceae</taxon>
        <taxon>Streptomyces</taxon>
    </lineage>
</organism>
<sequence length="203" mass="22272">MVLSEAGNLTENLAPSAGSGSYDTVDISDHRNNTAVSAATETKLGEFNVWRNSFAAEYLPAGGSLVHVEGIPFQFPPVCEGPDNVRCAGQFIRVPEGRYDWIHVLAASERRSEDTLQLNFADGSVDAEALRVSDFWAAPAWFGEIKAFESLVMHYPHHVQRGIPAVMWAQRIPVTRRAGLTGILLPRNVAVHVFALTLQRTES</sequence>
<feature type="compositionally biased region" description="Polar residues" evidence="1">
    <location>
        <begin position="7"/>
        <end position="22"/>
    </location>
</feature>
<feature type="region of interest" description="Disordered" evidence="1">
    <location>
        <begin position="1"/>
        <end position="24"/>
    </location>
</feature>
<evidence type="ECO:0000313" key="2">
    <source>
        <dbReference type="EMBL" id="BAW27690.1"/>
    </source>
</evidence>
<dbReference type="EMBL" id="LC177423">
    <property type="protein sequence ID" value="BAW27690.1"/>
    <property type="molecule type" value="Genomic_DNA"/>
</dbReference>
<proteinExistence type="predicted"/>
<reference evidence="2" key="1">
    <citation type="journal article" date="2017" name="ACS Chem. Biol.">
        <title>Genome Mining of Amino Group Carrier Protein-Mediated Machinery: Discovery and Biosynthetic Characterization of a Natural Product with Unique Hydrazone Unit.</title>
        <authorList>
            <person name="Matsuda K."/>
            <person name="Hasebe F."/>
            <person name="Shiwa Y."/>
            <person name="Kanesaki Y."/>
            <person name="Tomita T."/>
            <person name="Yoshikawa H."/>
            <person name="Shin-ya K."/>
            <person name="Kuzuyama T."/>
            <person name="Nishiyama M."/>
        </authorList>
    </citation>
    <scope>NUCLEOTIDE SEQUENCE</scope>
    <source>
        <strain evidence="2">SoC090715LN-17</strain>
    </source>
</reference>
<name>A0A1L7NQC6_9ACTN</name>
<protein>
    <submittedName>
        <fullName evidence="2">Uncharacterized protein</fullName>
    </submittedName>
</protein>
<evidence type="ECO:0000256" key="1">
    <source>
        <dbReference type="SAM" id="MobiDB-lite"/>
    </source>
</evidence>